<dbReference type="OrthoDB" id="564699at2"/>
<gene>
    <name evidence="2" type="ORF">HNQ77_004830</name>
</gene>
<accession>A0A841K4I0</accession>
<evidence type="ECO:0000313" key="3">
    <source>
        <dbReference type="Proteomes" id="UP000538666"/>
    </source>
</evidence>
<dbReference type="RefSeq" id="WP_050061286.1">
    <property type="nucleotide sequence ID" value="NZ_JACHEK010000011.1"/>
</dbReference>
<feature type="signal peptide" evidence="1">
    <location>
        <begin position="1"/>
        <end position="18"/>
    </location>
</feature>
<protein>
    <submittedName>
        <fullName evidence="2">Uncharacterized protein</fullName>
    </submittedName>
</protein>
<dbReference type="AlphaFoldDB" id="A0A841K4I0"/>
<name>A0A841K4I0_9BACT</name>
<sequence length="703" mass="70100">MKKSILAALLLIALPLHAQTVAIGTSSSAANPQRSGQAGTGLFSSTSDAVSVSAGGIEIMRVNGNGVGIGTASPVTELDVYSTGPTTGIRNVDTQALGTTSGGAFLAVASAIPAASGQRVGSFIFGAYNGTSAYYPAVITGWASEAWSSTDEGSYIQFETTATGTNSRTAKMLINPSGDVGIGTTTPVNLLDVDGGVAIGTSYAGADTAPINGLIVQGDVGIGTSSPNLPLEVTTNTTALPAPNFSSQIQIGGPDGSFASVDMDAFQNSSSGVGTAIFGRIYGGTNASRTTASGNILGLCGQAYNGTGFPTANSVCIGEATDGTQTTTSAPTSITFGTTPSGSTTRAVVMEINNAGNVGIGTTAPAVSLDLSSRTDAISLPPGTTGQRPGTGVAGMLRYNSTNGIPEFYTSSWLPVPLTASSPIVINSSTGNITCPTCGISSGRTRLMANQTFYISTTGNDGNNCLTVGTACATLNNVWNLIANNYDLAGYTATIQLADGTYTSGLAAELPTTTGPIVINGDSTTPSNVVISVTGENAITGAGAGVSFTIQNLEMTASGSENNDLTAQESAVITMGPGLVFGAVDATSGGQIVAQTQGSIIVSDSYSIVGGGGFHYYAADGSLIRVVSTTITATITGTPAFGQQFASSIQASQIILIGLGYSGSATGSRYTAVLNGIIDTNTGNTSYLPGNAAGTTSLGGQYD</sequence>
<feature type="chain" id="PRO_5032905085" evidence="1">
    <location>
        <begin position="19"/>
        <end position="703"/>
    </location>
</feature>
<dbReference type="EMBL" id="JACHEK010000011">
    <property type="protein sequence ID" value="MBB6146849.1"/>
    <property type="molecule type" value="Genomic_DNA"/>
</dbReference>
<keyword evidence="3" id="KW-1185">Reference proteome</keyword>
<comment type="caution">
    <text evidence="2">The sequence shown here is derived from an EMBL/GenBank/DDBJ whole genome shotgun (WGS) entry which is preliminary data.</text>
</comment>
<keyword evidence="1" id="KW-0732">Signal</keyword>
<organism evidence="2 3">
    <name type="scientific">Silvibacterium bohemicum</name>
    <dbReference type="NCBI Taxonomy" id="1577686"/>
    <lineage>
        <taxon>Bacteria</taxon>
        <taxon>Pseudomonadati</taxon>
        <taxon>Acidobacteriota</taxon>
        <taxon>Terriglobia</taxon>
        <taxon>Terriglobales</taxon>
        <taxon>Acidobacteriaceae</taxon>
        <taxon>Silvibacterium</taxon>
    </lineage>
</organism>
<dbReference type="Proteomes" id="UP000538666">
    <property type="component" value="Unassembled WGS sequence"/>
</dbReference>
<proteinExistence type="predicted"/>
<evidence type="ECO:0000256" key="1">
    <source>
        <dbReference type="SAM" id="SignalP"/>
    </source>
</evidence>
<evidence type="ECO:0000313" key="2">
    <source>
        <dbReference type="EMBL" id="MBB6146849.1"/>
    </source>
</evidence>
<reference evidence="2 3" key="1">
    <citation type="submission" date="2020-08" db="EMBL/GenBank/DDBJ databases">
        <title>Genomic Encyclopedia of Type Strains, Phase IV (KMG-IV): sequencing the most valuable type-strain genomes for metagenomic binning, comparative biology and taxonomic classification.</title>
        <authorList>
            <person name="Goeker M."/>
        </authorList>
    </citation>
    <scope>NUCLEOTIDE SEQUENCE [LARGE SCALE GENOMIC DNA]</scope>
    <source>
        <strain evidence="2 3">DSM 103733</strain>
    </source>
</reference>